<dbReference type="OrthoDB" id="5377264at2"/>
<dbReference type="AlphaFoldDB" id="A0A514JLQ2"/>
<name>A0A514JLQ2_9ACTN</name>
<evidence type="ECO:0000313" key="5">
    <source>
        <dbReference type="Proteomes" id="UP000530412"/>
    </source>
</evidence>
<evidence type="ECO:0000313" key="3">
    <source>
        <dbReference type="EMBL" id="QDI68249.1"/>
    </source>
</evidence>
<dbReference type="Proteomes" id="UP000530412">
    <property type="component" value="Unassembled WGS sequence"/>
</dbReference>
<organism evidence="3 4">
    <name type="scientific">Streptomyces calvus</name>
    <dbReference type="NCBI Taxonomy" id="67282"/>
    <lineage>
        <taxon>Bacteria</taxon>
        <taxon>Bacillati</taxon>
        <taxon>Actinomycetota</taxon>
        <taxon>Actinomycetes</taxon>
        <taxon>Kitasatosporales</taxon>
        <taxon>Streptomycetaceae</taxon>
        <taxon>Streptomyces</taxon>
    </lineage>
</organism>
<accession>A0A514JLQ2</accession>
<reference evidence="2 5" key="2">
    <citation type="submission" date="2020-08" db="EMBL/GenBank/DDBJ databases">
        <title>Genomic Encyclopedia of Type Strains, Phase III (KMG-III): the genomes of soil and plant-associated and newly described type strains.</title>
        <authorList>
            <person name="Whitman W."/>
        </authorList>
    </citation>
    <scope>NUCLEOTIDE SEQUENCE [LARGE SCALE GENOMIC DNA]</scope>
    <source>
        <strain evidence="2 5">CECT 3271</strain>
    </source>
</reference>
<dbReference type="Proteomes" id="UP000316215">
    <property type="component" value="Chromosome"/>
</dbReference>
<protein>
    <submittedName>
        <fullName evidence="3">Uncharacterized protein</fullName>
    </submittedName>
</protein>
<feature type="region of interest" description="Disordered" evidence="1">
    <location>
        <begin position="1"/>
        <end position="45"/>
    </location>
</feature>
<keyword evidence="4" id="KW-1185">Reference proteome</keyword>
<dbReference type="RefSeq" id="WP_142192306.1">
    <property type="nucleotide sequence ID" value="NZ_BMSU01000023.1"/>
</dbReference>
<gene>
    <name evidence="3" type="ORF">CD934_05885</name>
    <name evidence="2" type="ORF">FHS33_000799</name>
</gene>
<reference evidence="3 4" key="1">
    <citation type="submission" date="2017-07" db="EMBL/GenBank/DDBJ databases">
        <title>The Complete Genome of Streptomyces asterosporus-ZSY.</title>
        <authorList>
            <person name="Zhang S."/>
        </authorList>
    </citation>
    <scope>NUCLEOTIDE SEQUENCE [LARGE SCALE GENOMIC DNA]</scope>
    <source>
        <strain evidence="3 4">DSM 41452</strain>
    </source>
</reference>
<dbReference type="EMBL" id="CP022310">
    <property type="protein sequence ID" value="QDI68249.1"/>
    <property type="molecule type" value="Genomic_DNA"/>
</dbReference>
<sequence>MAGRLRRTVGRSGTDARIRKRKPTARRSGVLHGASHTGPASRLGDRQRLFHGTACRPITGDFATAGQRVVIAAGATQVGLLHL</sequence>
<dbReference type="EMBL" id="JACJIE010000001">
    <property type="protein sequence ID" value="MBA8942410.1"/>
    <property type="molecule type" value="Genomic_DNA"/>
</dbReference>
<dbReference type="KEGG" id="sast:CD934_05885"/>
<evidence type="ECO:0000313" key="4">
    <source>
        <dbReference type="Proteomes" id="UP000316215"/>
    </source>
</evidence>
<proteinExistence type="predicted"/>
<evidence type="ECO:0000313" key="2">
    <source>
        <dbReference type="EMBL" id="MBA8942410.1"/>
    </source>
</evidence>
<evidence type="ECO:0000256" key="1">
    <source>
        <dbReference type="SAM" id="MobiDB-lite"/>
    </source>
</evidence>